<organism evidence="2 3">
    <name type="scientific">Flavobacterium nakdongensis</name>
    <dbReference type="NCBI Taxonomy" id="3073563"/>
    <lineage>
        <taxon>Bacteria</taxon>
        <taxon>Pseudomonadati</taxon>
        <taxon>Bacteroidota</taxon>
        <taxon>Flavobacteriia</taxon>
        <taxon>Flavobacteriales</taxon>
        <taxon>Flavobacteriaceae</taxon>
        <taxon>Flavobacterium</taxon>
    </lineage>
</organism>
<accession>A0ABY9R988</accession>
<dbReference type="Proteomes" id="UP001180481">
    <property type="component" value="Chromosome"/>
</dbReference>
<proteinExistence type="predicted"/>
<evidence type="ECO:0000256" key="1">
    <source>
        <dbReference type="SAM" id="SignalP"/>
    </source>
</evidence>
<evidence type="ECO:0000313" key="2">
    <source>
        <dbReference type="EMBL" id="WMW77714.1"/>
    </source>
</evidence>
<evidence type="ECO:0008006" key="4">
    <source>
        <dbReference type="Google" id="ProtNLM"/>
    </source>
</evidence>
<protein>
    <recommendedName>
        <fullName evidence="4">Alpha-ketoglutarate decarboxylase</fullName>
    </recommendedName>
</protein>
<dbReference type="EMBL" id="CP133721">
    <property type="protein sequence ID" value="WMW77714.1"/>
    <property type="molecule type" value="Genomic_DNA"/>
</dbReference>
<gene>
    <name evidence="2" type="ORF">RF683_09495</name>
</gene>
<dbReference type="RefSeq" id="WP_309532051.1">
    <property type="nucleotide sequence ID" value="NZ_CP133721.1"/>
</dbReference>
<reference evidence="2" key="1">
    <citation type="submission" date="2023-09" db="EMBL/GenBank/DDBJ databases">
        <title>Flavobacterium sp. 20NA77.7 isolated from freshwater.</title>
        <authorList>
            <person name="Le V."/>
            <person name="Ko S.-R."/>
            <person name="Ahn C.-Y."/>
            <person name="Oh H.-M."/>
        </authorList>
    </citation>
    <scope>NUCLEOTIDE SEQUENCE</scope>
    <source>
        <strain evidence="2">20NA77.7</strain>
    </source>
</reference>
<feature type="chain" id="PRO_5045976920" description="Alpha-ketoglutarate decarboxylase" evidence="1">
    <location>
        <begin position="26"/>
        <end position="178"/>
    </location>
</feature>
<name>A0ABY9R988_9FLAO</name>
<keyword evidence="3" id="KW-1185">Reference proteome</keyword>
<sequence>MKKCLKLSKSFFFGVLILNFSILTAQDESGSKIKSNFWKHVTYGGGLGLAVGGGFTDVSLAPTAYYNFNSKTAMGCGLIGSYSKQSGYFSSAIYGVSTIGLFNAFEEMQLSVEVEQLRVNNSFAANSQANRNFWNTSLFLGAGYRSQNVTVGVRYNVLYKERNNVYSQAYMPFVRIQF</sequence>
<evidence type="ECO:0000313" key="3">
    <source>
        <dbReference type="Proteomes" id="UP001180481"/>
    </source>
</evidence>
<feature type="signal peptide" evidence="1">
    <location>
        <begin position="1"/>
        <end position="25"/>
    </location>
</feature>
<keyword evidence="1" id="KW-0732">Signal</keyword>